<proteinExistence type="predicted"/>
<name>A0A813PZ03_ADIRI</name>
<dbReference type="InterPro" id="IPR015943">
    <property type="entry name" value="WD40/YVTN_repeat-like_dom_sf"/>
</dbReference>
<organism evidence="1 2">
    <name type="scientific">Adineta ricciae</name>
    <name type="common">Rotifer</name>
    <dbReference type="NCBI Taxonomy" id="249248"/>
    <lineage>
        <taxon>Eukaryota</taxon>
        <taxon>Metazoa</taxon>
        <taxon>Spiralia</taxon>
        <taxon>Gnathifera</taxon>
        <taxon>Rotifera</taxon>
        <taxon>Eurotatoria</taxon>
        <taxon>Bdelloidea</taxon>
        <taxon>Adinetida</taxon>
        <taxon>Adinetidae</taxon>
        <taxon>Adineta</taxon>
    </lineage>
</organism>
<dbReference type="SUPFAM" id="SSF50974">
    <property type="entry name" value="Nitrous oxide reductase, N-terminal domain"/>
    <property type="match status" value="1"/>
</dbReference>
<comment type="caution">
    <text evidence="1">The sequence shown here is derived from an EMBL/GenBank/DDBJ whole genome shotgun (WGS) entry which is preliminary data.</text>
</comment>
<protein>
    <submittedName>
        <fullName evidence="1">Uncharacterized protein</fullName>
    </submittedName>
</protein>
<dbReference type="AlphaFoldDB" id="A0A813PZ03"/>
<dbReference type="InterPro" id="IPR019405">
    <property type="entry name" value="Lactonase_7-beta_prop"/>
</dbReference>
<dbReference type="Pfam" id="PF10282">
    <property type="entry name" value="Lactonase"/>
    <property type="match status" value="1"/>
</dbReference>
<dbReference type="EMBL" id="CAJNOJ010000006">
    <property type="protein sequence ID" value="CAF0760137.1"/>
    <property type="molecule type" value="Genomic_DNA"/>
</dbReference>
<dbReference type="Proteomes" id="UP000663852">
    <property type="component" value="Unassembled WGS sequence"/>
</dbReference>
<accession>A0A813PZ03</accession>
<evidence type="ECO:0000313" key="2">
    <source>
        <dbReference type="Proteomes" id="UP000663852"/>
    </source>
</evidence>
<dbReference type="OrthoDB" id="185373at2759"/>
<evidence type="ECO:0000313" key="1">
    <source>
        <dbReference type="EMBL" id="CAF0760137.1"/>
    </source>
</evidence>
<sequence>MKKLNDMKEFKRSLELFRECEQTKHDMITDLAVGQALKSCANIKDFQAGSRIHHRYASLIEKNNYSIGSLIDFYMQSKDVDNAQLLFDKLEKKTVAIYSIMMKDAEKEVLNVKEHLDCHGSFTRYFTFDPTKKFLLVANQKSNNLVCFSYNYDNGTYTFVSQLDNIESPQHIVFLNDPSL</sequence>
<dbReference type="InterPro" id="IPR011045">
    <property type="entry name" value="N2O_reductase_N"/>
</dbReference>
<reference evidence="1" key="1">
    <citation type="submission" date="2021-02" db="EMBL/GenBank/DDBJ databases">
        <authorList>
            <person name="Nowell W R."/>
        </authorList>
    </citation>
    <scope>NUCLEOTIDE SEQUENCE</scope>
</reference>
<gene>
    <name evidence="1" type="ORF">EDS130_LOCUS2770</name>
</gene>
<dbReference type="Gene3D" id="2.130.10.10">
    <property type="entry name" value="YVTN repeat-like/Quinoprotein amine dehydrogenase"/>
    <property type="match status" value="1"/>
</dbReference>